<keyword evidence="2" id="KW-1185">Reference proteome</keyword>
<evidence type="ECO:0000313" key="1">
    <source>
        <dbReference type="EMBL" id="MFD1719758.1"/>
    </source>
</evidence>
<protein>
    <submittedName>
        <fullName evidence="1">Uncharacterized protein</fullName>
    </submittedName>
</protein>
<gene>
    <name evidence="1" type="ORF">ACFSE6_18085</name>
</gene>
<sequence>MNSDDTRDVDGDVGVDDERLLAALRGVWEQYDPPPAGLTDRMIAAVAVDDVSRDLALLELQTDAERAAVRSDRERLTLQFSDETTSVLLHVSVTESGLRRVDGWSDPAVLAARLAQDEDEKEWTAELGEQGRFAFDGISPGLARVRLSVQHPDGPRGFVTPQFQV</sequence>
<organism evidence="1 2">
    <name type="scientific">Georgenia deserti</name>
    <dbReference type="NCBI Taxonomy" id="2093781"/>
    <lineage>
        <taxon>Bacteria</taxon>
        <taxon>Bacillati</taxon>
        <taxon>Actinomycetota</taxon>
        <taxon>Actinomycetes</taxon>
        <taxon>Micrococcales</taxon>
        <taxon>Bogoriellaceae</taxon>
        <taxon>Georgenia</taxon>
    </lineage>
</organism>
<accession>A0ABW4LA75</accession>
<dbReference type="RefSeq" id="WP_388010690.1">
    <property type="nucleotide sequence ID" value="NZ_JBHUEE010000013.1"/>
</dbReference>
<reference evidence="2" key="1">
    <citation type="journal article" date="2019" name="Int. J. Syst. Evol. Microbiol.">
        <title>The Global Catalogue of Microorganisms (GCM) 10K type strain sequencing project: providing services to taxonomists for standard genome sequencing and annotation.</title>
        <authorList>
            <consortium name="The Broad Institute Genomics Platform"/>
            <consortium name="The Broad Institute Genome Sequencing Center for Infectious Disease"/>
            <person name="Wu L."/>
            <person name="Ma J."/>
        </authorList>
    </citation>
    <scope>NUCLEOTIDE SEQUENCE [LARGE SCALE GENOMIC DNA]</scope>
    <source>
        <strain evidence="2">JCM 17130</strain>
    </source>
</reference>
<comment type="caution">
    <text evidence="1">The sequence shown here is derived from an EMBL/GenBank/DDBJ whole genome shotgun (WGS) entry which is preliminary data.</text>
</comment>
<evidence type="ECO:0000313" key="2">
    <source>
        <dbReference type="Proteomes" id="UP001597277"/>
    </source>
</evidence>
<proteinExistence type="predicted"/>
<name>A0ABW4LA75_9MICO</name>
<dbReference type="Proteomes" id="UP001597277">
    <property type="component" value="Unassembled WGS sequence"/>
</dbReference>
<dbReference type="EMBL" id="JBHUEE010000013">
    <property type="protein sequence ID" value="MFD1719758.1"/>
    <property type="molecule type" value="Genomic_DNA"/>
</dbReference>